<evidence type="ECO:0000313" key="9">
    <source>
        <dbReference type="EMBL" id="RPA70854.1"/>
    </source>
</evidence>
<feature type="domain" description="Helicase C-terminal" evidence="8">
    <location>
        <begin position="938"/>
        <end position="1070"/>
    </location>
</feature>
<evidence type="ECO:0000256" key="5">
    <source>
        <dbReference type="ARBA" id="ARBA00034808"/>
    </source>
</evidence>
<reference evidence="9 10" key="1">
    <citation type="journal article" date="2018" name="Nat. Ecol. Evol.">
        <title>Pezizomycetes genomes reveal the molecular basis of ectomycorrhizal truffle lifestyle.</title>
        <authorList>
            <person name="Murat C."/>
            <person name="Payen T."/>
            <person name="Noel B."/>
            <person name="Kuo A."/>
            <person name="Morin E."/>
            <person name="Chen J."/>
            <person name="Kohler A."/>
            <person name="Krizsan K."/>
            <person name="Balestrini R."/>
            <person name="Da Silva C."/>
            <person name="Montanini B."/>
            <person name="Hainaut M."/>
            <person name="Levati E."/>
            <person name="Barry K.W."/>
            <person name="Belfiori B."/>
            <person name="Cichocki N."/>
            <person name="Clum A."/>
            <person name="Dockter R.B."/>
            <person name="Fauchery L."/>
            <person name="Guy J."/>
            <person name="Iotti M."/>
            <person name="Le Tacon F."/>
            <person name="Lindquist E.A."/>
            <person name="Lipzen A."/>
            <person name="Malagnac F."/>
            <person name="Mello A."/>
            <person name="Molinier V."/>
            <person name="Miyauchi S."/>
            <person name="Poulain J."/>
            <person name="Riccioni C."/>
            <person name="Rubini A."/>
            <person name="Sitrit Y."/>
            <person name="Splivallo R."/>
            <person name="Traeger S."/>
            <person name="Wang M."/>
            <person name="Zifcakova L."/>
            <person name="Wipf D."/>
            <person name="Zambonelli A."/>
            <person name="Paolocci F."/>
            <person name="Nowrousian M."/>
            <person name="Ottonello S."/>
            <person name="Baldrian P."/>
            <person name="Spatafora J.W."/>
            <person name="Henrissat B."/>
            <person name="Nagy L.G."/>
            <person name="Aury J.M."/>
            <person name="Wincker P."/>
            <person name="Grigoriev I.V."/>
            <person name="Bonfante P."/>
            <person name="Martin F.M."/>
        </authorList>
    </citation>
    <scope>NUCLEOTIDE SEQUENCE [LARGE SCALE GENOMIC DNA]</scope>
    <source>
        <strain evidence="9 10">RN42</strain>
    </source>
</reference>
<dbReference type="SMART" id="SM00487">
    <property type="entry name" value="DEXDc"/>
    <property type="match status" value="1"/>
</dbReference>
<keyword evidence="9" id="KW-0378">Hydrolase</keyword>
<accession>A0A3N4HMH6</accession>
<dbReference type="InterPro" id="IPR011545">
    <property type="entry name" value="DEAD/DEAH_box_helicase_dom"/>
</dbReference>
<evidence type="ECO:0000256" key="2">
    <source>
        <dbReference type="ARBA" id="ARBA00022741"/>
    </source>
</evidence>
<dbReference type="PANTHER" id="PTHR13710:SF149">
    <property type="entry name" value="ATP-DEPENDENT DNA HELICASE TLH2"/>
    <property type="match status" value="1"/>
</dbReference>
<dbReference type="GO" id="GO:0000724">
    <property type="term" value="P:double-strand break repair via homologous recombination"/>
    <property type="evidence" value="ECO:0007669"/>
    <property type="project" value="TreeGrafter"/>
</dbReference>
<dbReference type="GO" id="GO:0005634">
    <property type="term" value="C:nucleus"/>
    <property type="evidence" value="ECO:0007669"/>
    <property type="project" value="TreeGrafter"/>
</dbReference>
<feature type="region of interest" description="Disordered" evidence="6">
    <location>
        <begin position="683"/>
        <end position="713"/>
    </location>
</feature>
<evidence type="ECO:0000256" key="3">
    <source>
        <dbReference type="ARBA" id="ARBA00022840"/>
    </source>
</evidence>
<evidence type="ECO:0000313" key="10">
    <source>
        <dbReference type="Proteomes" id="UP000275078"/>
    </source>
</evidence>
<sequence length="1258" mass="141502">MDFYYDSDLDIFVCKEHGTVVSERSTSLKNHLAKYHDTVSPDERNAISKRFSQTRSMKHGNDQAGMTSLRKPVPYLAIEDGGECSFSGCHFRVAGAAATLRKTFGKHAATHARPDSDSEKPLYVAHKLQKIGESTKGRAYILVHQDCEEGIIAPAPFASTAALDSARSKLALFETEFRPSEAQGVQHLSQKQEWLARTKMYNYLQGIRYEELKNVLKLQTCDDLIAQSGHDTTQNEKDRTKIHTKHFLAFSGSFIKHKIYADFDSPLLCYSATNALHLENRRYRDVTEFTPALSRLIYALQLIVGFSQYVEYEEALKGRTMTVDEATERFYENLQEDVKKWLSNRATTPAMTLLTQRTLFMSLAKTSVIGKSGFWNGKGTIISYKTITISMDQIRFFLRDVIKQVEHLMYTDLLMGMKLPFTMKAEELLDDIANLDPGYYFGTDERNLQLDKARTFLFEQLETNPTVRRNFLMFSSSKDRNVHNTMYYESKVEEFLSLAFTVVHLGSGQPARGTELAGLQYRNNSASQRSLFVVGQDLVFALKYSKPQSLKVSMGDRLHEIPELKMSSWRQIAVGIAKRHLLGLGLQLDMDVGGETVDALEEATHKQAAHSVRTGNTAYFQTGDLSASDAALSAYRRVSYKWQEFLQLRTPDPRDIETANADIKSILQQLRAITEYNKTSVAKEYASTSTPDKGSHVTRKRRRGSSEEDRIKSTEKMNKSLQVLFGSGFKYKSEAQKNALQMVIKGTAQILISLPTGGGKSLSFIGPALLNPAVTSLLIVPLVALRDDMLRRLKEAKLSCKIYSQTDKKRVSVIVCTVEQAVQKTFLSDMAALVQSGTLQRIIIDEIHLVSTEATFRPAFAKLLRLRKFPIQFIGLSATLPTQITEDVCSTLLLNAPGVVRAEPCEPSFVNDILPYTSKDHIVISIGRLKESASRRLDITERRIKVLVYTFSIKEAKQWANRLDGKAYFAGLPDSEKKEIISDWQSGENQTLVATAALGLGIDIPDIRVVVYIGRPLSLIEWIQQLGRVSRDGHGKPISENTKKLDKIIEDYNSTVRPGVTSPGPECTLLAAARVLGAERKLHSQIIKALRQHLQRLGGLCVVCVSAKRLDKTDTRDFDHSASCCPQKWVAGYRFHMQHLRANEGIEPYVACFKCGCPQEICTSQVSSQDKQICEFPDTIYPFCLFVWDSLTWRPYESTLGFTHWDLLAKQLVVLYENGNRAAYFQFLGRGFCIGDKVVSVATVIAYLGFEYLEALGR</sequence>
<dbReference type="PROSITE" id="PS51192">
    <property type="entry name" value="HELICASE_ATP_BIND_1"/>
    <property type="match status" value="1"/>
</dbReference>
<dbReference type="SMART" id="SM00490">
    <property type="entry name" value="HELICc"/>
    <property type="match status" value="1"/>
</dbReference>
<evidence type="ECO:0000256" key="1">
    <source>
        <dbReference type="ARBA" id="ARBA00005446"/>
    </source>
</evidence>
<dbReference type="GO" id="GO:0005524">
    <property type="term" value="F:ATP binding"/>
    <property type="evidence" value="ECO:0007669"/>
    <property type="project" value="UniProtKB-KW"/>
</dbReference>
<dbReference type="PANTHER" id="PTHR13710">
    <property type="entry name" value="DNA HELICASE RECQ FAMILY MEMBER"/>
    <property type="match status" value="1"/>
</dbReference>
<dbReference type="EMBL" id="ML120033">
    <property type="protein sequence ID" value="RPA70854.1"/>
    <property type="molecule type" value="Genomic_DNA"/>
</dbReference>
<protein>
    <recommendedName>
        <fullName evidence="5">DNA 3'-5' helicase</fullName>
        <ecNumber evidence="5">5.6.2.4</ecNumber>
    </recommendedName>
</protein>
<dbReference type="InterPro" id="IPR022698">
    <property type="entry name" value="OrsD"/>
</dbReference>
<keyword evidence="3" id="KW-0067">ATP-binding</keyword>
<evidence type="ECO:0000259" key="7">
    <source>
        <dbReference type="PROSITE" id="PS51192"/>
    </source>
</evidence>
<dbReference type="STRING" id="1160509.A0A3N4HMH6"/>
<dbReference type="Proteomes" id="UP000275078">
    <property type="component" value="Unassembled WGS sequence"/>
</dbReference>
<dbReference type="Pfam" id="PF00270">
    <property type="entry name" value="DEAD"/>
    <property type="match status" value="1"/>
</dbReference>
<feature type="compositionally biased region" description="Basic and acidic residues" evidence="6">
    <location>
        <begin position="704"/>
        <end position="713"/>
    </location>
</feature>
<evidence type="ECO:0000256" key="6">
    <source>
        <dbReference type="SAM" id="MobiDB-lite"/>
    </source>
</evidence>
<dbReference type="InterPro" id="IPR027417">
    <property type="entry name" value="P-loop_NTPase"/>
</dbReference>
<dbReference type="GO" id="GO:0016787">
    <property type="term" value="F:hydrolase activity"/>
    <property type="evidence" value="ECO:0007669"/>
    <property type="project" value="UniProtKB-KW"/>
</dbReference>
<dbReference type="EC" id="5.6.2.4" evidence="5"/>
<feature type="compositionally biased region" description="Polar residues" evidence="6">
    <location>
        <begin position="683"/>
        <end position="692"/>
    </location>
</feature>
<dbReference type="GO" id="GO:0003676">
    <property type="term" value="F:nucleic acid binding"/>
    <property type="evidence" value="ECO:0007669"/>
    <property type="project" value="InterPro"/>
</dbReference>
<dbReference type="Gene3D" id="3.40.50.300">
    <property type="entry name" value="P-loop containing nucleotide triphosphate hydrolases"/>
    <property type="match status" value="2"/>
</dbReference>
<dbReference type="SUPFAM" id="SSF52540">
    <property type="entry name" value="P-loop containing nucleoside triphosphate hydrolases"/>
    <property type="match status" value="1"/>
</dbReference>
<name>A0A3N4HMH6_ASCIM</name>
<comment type="similarity">
    <text evidence="1">Belongs to the helicase family. RecQ subfamily.</text>
</comment>
<keyword evidence="2" id="KW-0547">Nucleotide-binding</keyword>
<dbReference type="GO" id="GO:0043138">
    <property type="term" value="F:3'-5' DNA helicase activity"/>
    <property type="evidence" value="ECO:0007669"/>
    <property type="project" value="UniProtKB-EC"/>
</dbReference>
<dbReference type="PROSITE" id="PS51194">
    <property type="entry name" value="HELICASE_CTER"/>
    <property type="match status" value="1"/>
</dbReference>
<dbReference type="Pfam" id="PF12013">
    <property type="entry name" value="OrsD"/>
    <property type="match status" value="1"/>
</dbReference>
<dbReference type="GO" id="GO:0005737">
    <property type="term" value="C:cytoplasm"/>
    <property type="evidence" value="ECO:0007669"/>
    <property type="project" value="TreeGrafter"/>
</dbReference>
<dbReference type="OrthoDB" id="2608216at2759"/>
<dbReference type="Pfam" id="PF00271">
    <property type="entry name" value="Helicase_C"/>
    <property type="match status" value="1"/>
</dbReference>
<evidence type="ECO:0000259" key="8">
    <source>
        <dbReference type="PROSITE" id="PS51194"/>
    </source>
</evidence>
<proteinExistence type="inferred from homology"/>
<keyword evidence="10" id="KW-1185">Reference proteome</keyword>
<dbReference type="GO" id="GO:0009378">
    <property type="term" value="F:four-way junction helicase activity"/>
    <property type="evidence" value="ECO:0007669"/>
    <property type="project" value="TreeGrafter"/>
</dbReference>
<organism evidence="9 10">
    <name type="scientific">Ascobolus immersus RN42</name>
    <dbReference type="NCBI Taxonomy" id="1160509"/>
    <lineage>
        <taxon>Eukaryota</taxon>
        <taxon>Fungi</taxon>
        <taxon>Dikarya</taxon>
        <taxon>Ascomycota</taxon>
        <taxon>Pezizomycotina</taxon>
        <taxon>Pezizomycetes</taxon>
        <taxon>Pezizales</taxon>
        <taxon>Ascobolaceae</taxon>
        <taxon>Ascobolus</taxon>
    </lineage>
</organism>
<dbReference type="InterPro" id="IPR001650">
    <property type="entry name" value="Helicase_C-like"/>
</dbReference>
<gene>
    <name evidence="9" type="ORF">BJ508DRAFT_316151</name>
</gene>
<feature type="domain" description="Helicase ATP-binding" evidence="7">
    <location>
        <begin position="741"/>
        <end position="898"/>
    </location>
</feature>
<evidence type="ECO:0000256" key="4">
    <source>
        <dbReference type="ARBA" id="ARBA00034617"/>
    </source>
</evidence>
<dbReference type="AlphaFoldDB" id="A0A3N4HMH6"/>
<comment type="catalytic activity">
    <reaction evidence="4">
        <text>Couples ATP hydrolysis with the unwinding of duplex DNA by translocating in the 3'-5' direction.</text>
        <dbReference type="EC" id="5.6.2.4"/>
    </reaction>
</comment>
<dbReference type="GO" id="GO:0005694">
    <property type="term" value="C:chromosome"/>
    <property type="evidence" value="ECO:0007669"/>
    <property type="project" value="TreeGrafter"/>
</dbReference>
<dbReference type="InterPro" id="IPR014001">
    <property type="entry name" value="Helicase_ATP-bd"/>
</dbReference>